<organism evidence="1">
    <name type="scientific">bioreactor metagenome</name>
    <dbReference type="NCBI Taxonomy" id="1076179"/>
    <lineage>
        <taxon>unclassified sequences</taxon>
        <taxon>metagenomes</taxon>
        <taxon>ecological metagenomes</taxon>
    </lineage>
</organism>
<gene>
    <name evidence="1" type="ORF">SDC9_116565</name>
</gene>
<protein>
    <submittedName>
        <fullName evidence="1">Uncharacterized protein</fullName>
    </submittedName>
</protein>
<comment type="caution">
    <text evidence="1">The sequence shown here is derived from an EMBL/GenBank/DDBJ whole genome shotgun (WGS) entry which is preliminary data.</text>
</comment>
<accession>A0A645BWQ4</accession>
<dbReference type="InterPro" id="IPR045751">
    <property type="entry name" value="DUF6179"/>
</dbReference>
<name>A0A645BWQ4_9ZZZZ</name>
<dbReference type="EMBL" id="VSSQ01022981">
    <property type="protein sequence ID" value="MPM69617.1"/>
    <property type="molecule type" value="Genomic_DNA"/>
</dbReference>
<reference evidence="1" key="1">
    <citation type="submission" date="2019-08" db="EMBL/GenBank/DDBJ databases">
        <authorList>
            <person name="Kucharzyk K."/>
            <person name="Murdoch R.W."/>
            <person name="Higgins S."/>
            <person name="Loffler F."/>
        </authorList>
    </citation>
    <scope>NUCLEOTIDE SEQUENCE</scope>
</reference>
<evidence type="ECO:0000313" key="1">
    <source>
        <dbReference type="EMBL" id="MPM69617.1"/>
    </source>
</evidence>
<proteinExistence type="predicted"/>
<dbReference type="Pfam" id="PF19677">
    <property type="entry name" value="DUF6179"/>
    <property type="match status" value="1"/>
</dbReference>
<dbReference type="AlphaFoldDB" id="A0A645BWQ4"/>
<sequence>MRRAKLSLAVARATRTKQVCTAYDETLDAGMTAFFKRYDPETSPQDCLLTLDYELAVHPYELRGVTKISAYLRRLIIENRYCAMLPAGMLDKIVPPDRELIFNTFELGLRAVILTGTLLDIRDDAMSQYVKEAAKRL</sequence>